<dbReference type="InterPro" id="IPR002684">
    <property type="entry name" value="Biotin_synth/BioAB"/>
</dbReference>
<dbReference type="Pfam" id="PF06968">
    <property type="entry name" value="BATS"/>
    <property type="match status" value="1"/>
</dbReference>
<keyword evidence="5" id="KW-0479">Metal-binding</keyword>
<accession>A0ABS4KIX2</accession>
<dbReference type="InterPro" id="IPR058240">
    <property type="entry name" value="rSAM_sf"/>
</dbReference>
<evidence type="ECO:0000256" key="7">
    <source>
        <dbReference type="ARBA" id="ARBA00023004"/>
    </source>
</evidence>
<evidence type="ECO:0000256" key="6">
    <source>
        <dbReference type="ARBA" id="ARBA00022756"/>
    </source>
</evidence>
<comment type="caution">
    <text evidence="10">The sequence shown here is derived from an EMBL/GenBank/DDBJ whole genome shotgun (WGS) entry which is preliminary data.</text>
</comment>
<evidence type="ECO:0000256" key="1">
    <source>
        <dbReference type="ARBA" id="ARBA00001966"/>
    </source>
</evidence>
<dbReference type="Gene3D" id="3.20.20.70">
    <property type="entry name" value="Aldolase class I"/>
    <property type="match status" value="1"/>
</dbReference>
<feature type="domain" description="Radical SAM core" evidence="9">
    <location>
        <begin position="1"/>
        <end position="117"/>
    </location>
</feature>
<dbReference type="Proteomes" id="UP001314903">
    <property type="component" value="Unassembled WGS sequence"/>
</dbReference>
<dbReference type="PANTHER" id="PTHR22976:SF2">
    <property type="entry name" value="BIOTIN SYNTHASE, MITOCHONDRIAL"/>
    <property type="match status" value="1"/>
</dbReference>
<keyword evidence="8" id="KW-0411">Iron-sulfur</keyword>
<dbReference type="PANTHER" id="PTHR22976">
    <property type="entry name" value="BIOTIN SYNTHASE"/>
    <property type="match status" value="1"/>
</dbReference>
<dbReference type="SMART" id="SM00876">
    <property type="entry name" value="BATS"/>
    <property type="match status" value="1"/>
</dbReference>
<evidence type="ECO:0000256" key="4">
    <source>
        <dbReference type="ARBA" id="ARBA00022714"/>
    </source>
</evidence>
<sequence length="166" mass="18185">MTRIHNNLETSKNNFPNICTTHSFEDKITAIKAAQNAGLDVCSGGIMGLGESYEDRIDMALSIRDLNVNSIPVNMLNPIPNTPYENMSLLSTNEMRRIIAIYRFLNQKASIRLAGGRGLLEDKGRSCFLGGANGAISGDMLTTDGITIDDDMKMIDDLGYIVSLHE</sequence>
<reference evidence="10 11" key="1">
    <citation type="submission" date="2021-03" db="EMBL/GenBank/DDBJ databases">
        <title>Genomic Encyclopedia of Type Strains, Phase IV (KMG-IV): sequencing the most valuable type-strain genomes for metagenomic binning, comparative biology and taxonomic classification.</title>
        <authorList>
            <person name="Goeker M."/>
        </authorList>
    </citation>
    <scope>NUCLEOTIDE SEQUENCE [LARGE SCALE GENOMIC DNA]</scope>
    <source>
        <strain evidence="10 11">DSM 27512</strain>
    </source>
</reference>
<organism evidence="10 11">
    <name type="scientific">Acetoanaerobium pronyense</name>
    <dbReference type="NCBI Taxonomy" id="1482736"/>
    <lineage>
        <taxon>Bacteria</taxon>
        <taxon>Bacillati</taxon>
        <taxon>Bacillota</taxon>
        <taxon>Clostridia</taxon>
        <taxon>Peptostreptococcales</taxon>
        <taxon>Filifactoraceae</taxon>
        <taxon>Acetoanaerobium</taxon>
    </lineage>
</organism>
<gene>
    <name evidence="10" type="ORF">J2Z35_001528</name>
</gene>
<keyword evidence="4" id="KW-0001">2Fe-2S</keyword>
<dbReference type="InterPro" id="IPR013785">
    <property type="entry name" value="Aldolase_TIM"/>
</dbReference>
<evidence type="ECO:0000256" key="2">
    <source>
        <dbReference type="ARBA" id="ARBA00022485"/>
    </source>
</evidence>
<evidence type="ECO:0000256" key="8">
    <source>
        <dbReference type="ARBA" id="ARBA00023014"/>
    </source>
</evidence>
<proteinExistence type="predicted"/>
<keyword evidence="7" id="KW-0408">Iron</keyword>
<keyword evidence="3" id="KW-0949">S-adenosyl-L-methionine</keyword>
<keyword evidence="6" id="KW-0093">Biotin biosynthesis</keyword>
<evidence type="ECO:0000259" key="9">
    <source>
        <dbReference type="PROSITE" id="PS51918"/>
    </source>
</evidence>
<name>A0ABS4KIX2_9FIRM</name>
<keyword evidence="2" id="KW-0004">4Fe-4S</keyword>
<evidence type="ECO:0000313" key="11">
    <source>
        <dbReference type="Proteomes" id="UP001314903"/>
    </source>
</evidence>
<dbReference type="InterPro" id="IPR010722">
    <property type="entry name" value="BATS_dom"/>
</dbReference>
<dbReference type="PROSITE" id="PS51918">
    <property type="entry name" value="RADICAL_SAM"/>
    <property type="match status" value="1"/>
</dbReference>
<protein>
    <submittedName>
        <fullName evidence="10">Biotin synthase</fullName>
    </submittedName>
</protein>
<evidence type="ECO:0000256" key="3">
    <source>
        <dbReference type="ARBA" id="ARBA00022691"/>
    </source>
</evidence>
<evidence type="ECO:0000313" key="10">
    <source>
        <dbReference type="EMBL" id="MBP2027731.1"/>
    </source>
</evidence>
<dbReference type="SUPFAM" id="SSF102114">
    <property type="entry name" value="Radical SAM enzymes"/>
    <property type="match status" value="1"/>
</dbReference>
<dbReference type="EMBL" id="JAGGLI010000014">
    <property type="protein sequence ID" value="MBP2027731.1"/>
    <property type="molecule type" value="Genomic_DNA"/>
</dbReference>
<evidence type="ECO:0000256" key="5">
    <source>
        <dbReference type="ARBA" id="ARBA00022723"/>
    </source>
</evidence>
<keyword evidence="11" id="KW-1185">Reference proteome</keyword>
<comment type="cofactor">
    <cofactor evidence="1">
        <name>[4Fe-4S] cluster</name>
        <dbReference type="ChEBI" id="CHEBI:49883"/>
    </cofactor>
</comment>
<dbReference type="InterPro" id="IPR007197">
    <property type="entry name" value="rSAM"/>
</dbReference>